<protein>
    <recommendedName>
        <fullName evidence="3">HMG box domain-containing protein</fullName>
    </recommendedName>
</protein>
<sequence length="312" mass="34149">MLHRDQGACMASESISFTDTLHSRVPETSGLRSQRITSKVRASSRPRAAPPKSKDRQRVRQPANSFMLFRSTYVRDPVNRVSADGRTKRQEELTKEASVAWRKLSQAERDTYQVAARQKMEDHKAKYPQYWSSRRAKNGRFTHADAENAQGSSIENSQPGHEAMLSARSRRSSLTSALSPLPDAPSPYPSSGSSSSSRDCPTPPYLPLPPLPLTHDIPFMYLAGEEGSLYDPVIDAPVFALLFGSPDSWLSVDSSGPPTSAALGSCFGATKETLAPKSQSTISYEDWAFTEGEDLIDPNAVAPHDATFSTAL</sequence>
<dbReference type="InterPro" id="IPR009071">
    <property type="entry name" value="HMG_box_dom"/>
</dbReference>
<feature type="compositionally biased region" description="Polar residues" evidence="2">
    <location>
        <begin position="149"/>
        <end position="159"/>
    </location>
</feature>
<evidence type="ECO:0000313" key="5">
    <source>
        <dbReference type="Proteomes" id="UP000292082"/>
    </source>
</evidence>
<feature type="DNA-binding region" description="HMG box" evidence="1">
    <location>
        <begin position="59"/>
        <end position="131"/>
    </location>
</feature>
<keyword evidence="1" id="KW-0238">DNA-binding</keyword>
<dbReference type="GO" id="GO:0005634">
    <property type="term" value="C:nucleus"/>
    <property type="evidence" value="ECO:0007669"/>
    <property type="project" value="UniProtKB-UniRule"/>
</dbReference>
<keyword evidence="1" id="KW-0539">Nucleus</keyword>
<dbReference type="SUPFAM" id="SSF47095">
    <property type="entry name" value="HMG-box"/>
    <property type="match status" value="1"/>
</dbReference>
<organism evidence="4 5">
    <name type="scientific">Dichomitus squalens</name>
    <dbReference type="NCBI Taxonomy" id="114155"/>
    <lineage>
        <taxon>Eukaryota</taxon>
        <taxon>Fungi</taxon>
        <taxon>Dikarya</taxon>
        <taxon>Basidiomycota</taxon>
        <taxon>Agaricomycotina</taxon>
        <taxon>Agaricomycetes</taxon>
        <taxon>Polyporales</taxon>
        <taxon>Polyporaceae</taxon>
        <taxon>Dichomitus</taxon>
    </lineage>
</organism>
<dbReference type="EMBL" id="ML145124">
    <property type="protein sequence ID" value="TBU58496.1"/>
    <property type="molecule type" value="Genomic_DNA"/>
</dbReference>
<dbReference type="STRING" id="114155.A0A4Q9PVK6"/>
<feature type="compositionally biased region" description="Polar residues" evidence="2">
    <location>
        <begin position="30"/>
        <end position="41"/>
    </location>
</feature>
<evidence type="ECO:0000313" key="4">
    <source>
        <dbReference type="EMBL" id="TBU58496.1"/>
    </source>
</evidence>
<evidence type="ECO:0000259" key="3">
    <source>
        <dbReference type="PROSITE" id="PS50118"/>
    </source>
</evidence>
<dbReference type="Proteomes" id="UP000292082">
    <property type="component" value="Unassembled WGS sequence"/>
</dbReference>
<dbReference type="Pfam" id="PF00505">
    <property type="entry name" value="HMG_box"/>
    <property type="match status" value="1"/>
</dbReference>
<reference evidence="4 5" key="1">
    <citation type="submission" date="2019-01" db="EMBL/GenBank/DDBJ databases">
        <title>Draft genome sequences of three monokaryotic isolates of the white-rot basidiomycete fungus Dichomitus squalens.</title>
        <authorList>
            <consortium name="DOE Joint Genome Institute"/>
            <person name="Lopez S.C."/>
            <person name="Andreopoulos B."/>
            <person name="Pangilinan J."/>
            <person name="Lipzen A."/>
            <person name="Riley R."/>
            <person name="Ahrendt S."/>
            <person name="Ng V."/>
            <person name="Barry K."/>
            <person name="Daum C."/>
            <person name="Grigoriev I.V."/>
            <person name="Hilden K.S."/>
            <person name="Makela M.R."/>
            <person name="de Vries R.P."/>
        </authorList>
    </citation>
    <scope>NUCLEOTIDE SEQUENCE [LARGE SCALE GENOMIC DNA]</scope>
    <source>
        <strain evidence="4 5">CBS 464.89</strain>
    </source>
</reference>
<name>A0A4Q9PVK6_9APHY</name>
<dbReference type="InterPro" id="IPR036910">
    <property type="entry name" value="HMG_box_dom_sf"/>
</dbReference>
<evidence type="ECO:0000256" key="2">
    <source>
        <dbReference type="SAM" id="MobiDB-lite"/>
    </source>
</evidence>
<gene>
    <name evidence="4" type="ORF">BD310DRAFT_977339</name>
</gene>
<feature type="compositionally biased region" description="Low complexity" evidence="2">
    <location>
        <begin position="189"/>
        <end position="200"/>
    </location>
</feature>
<dbReference type="GO" id="GO:0003677">
    <property type="term" value="F:DNA binding"/>
    <property type="evidence" value="ECO:0007669"/>
    <property type="project" value="UniProtKB-UniRule"/>
</dbReference>
<proteinExistence type="predicted"/>
<accession>A0A4Q9PVK6</accession>
<evidence type="ECO:0000256" key="1">
    <source>
        <dbReference type="PROSITE-ProRule" id="PRU00267"/>
    </source>
</evidence>
<feature type="region of interest" description="Disordered" evidence="2">
    <location>
        <begin position="20"/>
        <end position="63"/>
    </location>
</feature>
<keyword evidence="5" id="KW-1185">Reference proteome</keyword>
<feature type="compositionally biased region" description="Low complexity" evidence="2">
    <location>
        <begin position="172"/>
        <end position="181"/>
    </location>
</feature>
<dbReference type="AlphaFoldDB" id="A0A4Q9PVK6"/>
<feature type="domain" description="HMG box" evidence="3">
    <location>
        <begin position="59"/>
        <end position="131"/>
    </location>
</feature>
<dbReference type="PROSITE" id="PS50118">
    <property type="entry name" value="HMG_BOX_2"/>
    <property type="match status" value="1"/>
</dbReference>
<dbReference type="Gene3D" id="1.10.30.10">
    <property type="entry name" value="High mobility group box domain"/>
    <property type="match status" value="1"/>
</dbReference>
<feature type="region of interest" description="Disordered" evidence="2">
    <location>
        <begin position="147"/>
        <end position="207"/>
    </location>
</feature>